<comment type="caution">
    <text evidence="1">The sequence shown here is derived from an EMBL/GenBank/DDBJ whole genome shotgun (WGS) entry which is preliminary data.</text>
</comment>
<protein>
    <recommendedName>
        <fullName evidence="3">Pyridoxal-phosphate dependent enzyme</fullName>
    </recommendedName>
</protein>
<organism evidence="1 2">
    <name type="scientific">Jeotgalicoccus nanhaiensis</name>
    <dbReference type="NCBI Taxonomy" id="568603"/>
    <lineage>
        <taxon>Bacteria</taxon>
        <taxon>Bacillati</taxon>
        <taxon>Bacillota</taxon>
        <taxon>Bacilli</taxon>
        <taxon>Bacillales</taxon>
        <taxon>Staphylococcaceae</taxon>
        <taxon>Jeotgalicoccus</taxon>
    </lineage>
</organism>
<gene>
    <name evidence="1" type="ORF">IR135_05030</name>
</gene>
<accession>A0ABR9XYX0</accession>
<dbReference type="Proteomes" id="UP000647980">
    <property type="component" value="Unassembled WGS sequence"/>
</dbReference>
<sequence>MNLTSIPRRNYTNGPTPIEYLENLSKLLNGPDIYIKRDDQLGLAGGGNKKIGILIADALKNDADTLMT</sequence>
<evidence type="ECO:0000313" key="2">
    <source>
        <dbReference type="Proteomes" id="UP000647980"/>
    </source>
</evidence>
<dbReference type="Gene3D" id="3.40.50.1100">
    <property type="match status" value="2"/>
</dbReference>
<dbReference type="RefSeq" id="WP_135097286.1">
    <property type="nucleotide sequence ID" value="NZ_JADGLW010000003.1"/>
</dbReference>
<name>A0ABR9XYX0_9STAP</name>
<proteinExistence type="predicted"/>
<dbReference type="InterPro" id="IPR036052">
    <property type="entry name" value="TrpB-like_PALP_sf"/>
</dbReference>
<evidence type="ECO:0000313" key="1">
    <source>
        <dbReference type="EMBL" id="MBF0753624.1"/>
    </source>
</evidence>
<dbReference type="EMBL" id="JADGLW010000003">
    <property type="protein sequence ID" value="MBF0753624.1"/>
    <property type="molecule type" value="Genomic_DNA"/>
</dbReference>
<dbReference type="SUPFAM" id="SSF53686">
    <property type="entry name" value="Tryptophan synthase beta subunit-like PLP-dependent enzymes"/>
    <property type="match status" value="1"/>
</dbReference>
<keyword evidence="2" id="KW-1185">Reference proteome</keyword>
<evidence type="ECO:0008006" key="3">
    <source>
        <dbReference type="Google" id="ProtNLM"/>
    </source>
</evidence>
<reference evidence="1 2" key="1">
    <citation type="submission" date="2020-10" db="EMBL/GenBank/DDBJ databases">
        <title>Mouse Oral microbiota.</title>
        <authorList>
            <person name="Joseph S."/>
            <person name="Aduse-Opoku J."/>
        </authorList>
    </citation>
    <scope>NUCLEOTIDE SEQUENCE [LARGE SCALE GENOMIC DNA]</scope>
    <source>
        <strain evidence="1 2">19428wE5_W307</strain>
    </source>
</reference>